<evidence type="ECO:0000256" key="5">
    <source>
        <dbReference type="ARBA" id="ARBA00022989"/>
    </source>
</evidence>
<organism evidence="11 12">
    <name type="scientific">Arundinibacter roseus</name>
    <dbReference type="NCBI Taxonomy" id="2070510"/>
    <lineage>
        <taxon>Bacteria</taxon>
        <taxon>Pseudomonadati</taxon>
        <taxon>Bacteroidota</taxon>
        <taxon>Cytophagia</taxon>
        <taxon>Cytophagales</taxon>
        <taxon>Spirosomataceae</taxon>
        <taxon>Arundinibacter</taxon>
    </lineage>
</organism>
<evidence type="ECO:0000256" key="6">
    <source>
        <dbReference type="ARBA" id="ARBA00023136"/>
    </source>
</evidence>
<evidence type="ECO:0000259" key="8">
    <source>
        <dbReference type="Pfam" id="PF00924"/>
    </source>
</evidence>
<evidence type="ECO:0000313" key="11">
    <source>
        <dbReference type="EMBL" id="TDB60029.1"/>
    </source>
</evidence>
<dbReference type="AlphaFoldDB" id="A0A4R4K204"/>
<keyword evidence="12" id="KW-1185">Reference proteome</keyword>
<dbReference type="InterPro" id="IPR010920">
    <property type="entry name" value="LSM_dom_sf"/>
</dbReference>
<dbReference type="Pfam" id="PF21082">
    <property type="entry name" value="MS_channel_3rd"/>
    <property type="match status" value="1"/>
</dbReference>
<comment type="similarity">
    <text evidence="2">Belongs to the MscS (TC 1.A.23) family.</text>
</comment>
<dbReference type="EMBL" id="SMJU01000018">
    <property type="protein sequence ID" value="TDB60029.1"/>
    <property type="molecule type" value="Genomic_DNA"/>
</dbReference>
<sequence length="318" mass="36465">MIFQFILAQAQPALEKGAQKISRGLPREVQRFLEFDLLKIKNYQITVFDVLLILLLIVVARLLVWVFSKILRQGFFRRKQVDQGRQEAVIQLIKYFIYVLVIIFGLEVIGVQLSLLLAGSAALLVGVGLGLQQTFNDLVSGLILLFEGSINIGDIVELDNGLVGRVTDIGLRTSKLETRDSIGLIVPNSKFINDNIINWSHNRSLTRFIITVRVAYKHDPRQVEALLLAAAQTHAEVAQNPPVTVRLMDFGESGMHYELLFWTYSAWRIEYVKSEIRFELIEKFRENSIEIPYNQFDLNLKQGWEGFVEKWQEKKSDL</sequence>
<name>A0A4R4K204_9BACT</name>
<feature type="domain" description="Mechanosensitive ion channel MscS C-terminal" evidence="9">
    <location>
        <begin position="210"/>
        <end position="291"/>
    </location>
</feature>
<dbReference type="Gene3D" id="3.30.70.100">
    <property type="match status" value="1"/>
</dbReference>
<dbReference type="InterPro" id="IPR049142">
    <property type="entry name" value="MS_channel_1st"/>
</dbReference>
<dbReference type="SUPFAM" id="SSF82861">
    <property type="entry name" value="Mechanosensitive channel protein MscS (YggB), transmembrane region"/>
    <property type="match status" value="1"/>
</dbReference>
<feature type="transmembrane region" description="Helical" evidence="7">
    <location>
        <begin position="43"/>
        <end position="67"/>
    </location>
</feature>
<dbReference type="GO" id="GO:0005886">
    <property type="term" value="C:plasma membrane"/>
    <property type="evidence" value="ECO:0007669"/>
    <property type="project" value="UniProtKB-SubCell"/>
</dbReference>
<gene>
    <name evidence="11" type="ORF">EZE20_21390</name>
</gene>
<dbReference type="InterPro" id="IPR049278">
    <property type="entry name" value="MS_channel_C"/>
</dbReference>
<dbReference type="SUPFAM" id="SSF82689">
    <property type="entry name" value="Mechanosensitive channel protein MscS (YggB), C-terminal domain"/>
    <property type="match status" value="1"/>
</dbReference>
<evidence type="ECO:0000256" key="2">
    <source>
        <dbReference type="ARBA" id="ARBA00008017"/>
    </source>
</evidence>
<dbReference type="InterPro" id="IPR023408">
    <property type="entry name" value="MscS_beta-dom_sf"/>
</dbReference>
<evidence type="ECO:0000259" key="9">
    <source>
        <dbReference type="Pfam" id="PF21082"/>
    </source>
</evidence>
<evidence type="ECO:0000256" key="4">
    <source>
        <dbReference type="ARBA" id="ARBA00022692"/>
    </source>
</evidence>
<reference evidence="11 12" key="1">
    <citation type="submission" date="2019-02" db="EMBL/GenBank/DDBJ databases">
        <title>Arundinibacter roseus gen. nov., sp. nov., a new member of the family Cytophagaceae.</title>
        <authorList>
            <person name="Szuroczki S."/>
            <person name="Khayer B."/>
            <person name="Sproer C."/>
            <person name="Toumi M."/>
            <person name="Szabo A."/>
            <person name="Felfoldi T."/>
            <person name="Schumann P."/>
            <person name="Toth E."/>
        </authorList>
    </citation>
    <scope>NUCLEOTIDE SEQUENCE [LARGE SCALE GENOMIC DNA]</scope>
    <source>
        <strain evidence="11 12">DMA-k-7a</strain>
    </source>
</reference>
<dbReference type="InterPro" id="IPR011066">
    <property type="entry name" value="MscS_channel_C_sf"/>
</dbReference>
<dbReference type="OrthoDB" id="9809206at2"/>
<keyword evidence="3" id="KW-1003">Cell membrane</keyword>
<dbReference type="Gene3D" id="1.10.287.1260">
    <property type="match status" value="1"/>
</dbReference>
<dbReference type="PANTHER" id="PTHR30347">
    <property type="entry name" value="POTASSIUM CHANNEL RELATED"/>
    <property type="match status" value="1"/>
</dbReference>
<dbReference type="InterPro" id="IPR011014">
    <property type="entry name" value="MscS_channel_TM-2"/>
</dbReference>
<feature type="domain" description="Mechanosensitive ion channel MscS" evidence="8">
    <location>
        <begin position="134"/>
        <end position="201"/>
    </location>
</feature>
<dbReference type="InterPro" id="IPR052702">
    <property type="entry name" value="MscS-like_channel"/>
</dbReference>
<keyword evidence="6 7" id="KW-0472">Membrane</keyword>
<comment type="caution">
    <text evidence="11">The sequence shown here is derived from an EMBL/GenBank/DDBJ whole genome shotgun (WGS) entry which is preliminary data.</text>
</comment>
<dbReference type="GO" id="GO:0008381">
    <property type="term" value="F:mechanosensitive monoatomic ion channel activity"/>
    <property type="evidence" value="ECO:0007669"/>
    <property type="project" value="UniProtKB-ARBA"/>
</dbReference>
<evidence type="ECO:0000256" key="1">
    <source>
        <dbReference type="ARBA" id="ARBA00004651"/>
    </source>
</evidence>
<evidence type="ECO:0000259" key="10">
    <source>
        <dbReference type="Pfam" id="PF21088"/>
    </source>
</evidence>
<feature type="transmembrane region" description="Helical" evidence="7">
    <location>
        <begin position="88"/>
        <end position="106"/>
    </location>
</feature>
<keyword evidence="5 7" id="KW-1133">Transmembrane helix</keyword>
<dbReference type="InterPro" id="IPR006685">
    <property type="entry name" value="MscS_channel_2nd"/>
</dbReference>
<evidence type="ECO:0000313" key="12">
    <source>
        <dbReference type="Proteomes" id="UP000295706"/>
    </source>
</evidence>
<keyword evidence="4 7" id="KW-0812">Transmembrane</keyword>
<accession>A0A4R4K204</accession>
<evidence type="ECO:0000256" key="7">
    <source>
        <dbReference type="SAM" id="Phobius"/>
    </source>
</evidence>
<dbReference type="Proteomes" id="UP000295706">
    <property type="component" value="Unassembled WGS sequence"/>
</dbReference>
<protein>
    <submittedName>
        <fullName evidence="11">Mechanosensitive ion channel</fullName>
    </submittedName>
</protein>
<dbReference type="Pfam" id="PF00924">
    <property type="entry name" value="MS_channel_2nd"/>
    <property type="match status" value="1"/>
</dbReference>
<dbReference type="Gene3D" id="2.30.30.60">
    <property type="match status" value="1"/>
</dbReference>
<dbReference type="PANTHER" id="PTHR30347:SF1">
    <property type="entry name" value="MECHANOSENSITIVE CHANNEL MSCK"/>
    <property type="match status" value="1"/>
</dbReference>
<dbReference type="RefSeq" id="WP_132121588.1">
    <property type="nucleotide sequence ID" value="NZ_SMJU01000018.1"/>
</dbReference>
<comment type="subcellular location">
    <subcellularLocation>
        <location evidence="1">Cell membrane</location>
        <topology evidence="1">Multi-pass membrane protein</topology>
    </subcellularLocation>
</comment>
<evidence type="ECO:0000256" key="3">
    <source>
        <dbReference type="ARBA" id="ARBA00022475"/>
    </source>
</evidence>
<feature type="transmembrane region" description="Helical" evidence="7">
    <location>
        <begin position="112"/>
        <end position="131"/>
    </location>
</feature>
<proteinExistence type="inferred from homology"/>
<dbReference type="Pfam" id="PF21088">
    <property type="entry name" value="MS_channel_1st"/>
    <property type="match status" value="1"/>
</dbReference>
<dbReference type="SUPFAM" id="SSF50182">
    <property type="entry name" value="Sm-like ribonucleoproteins"/>
    <property type="match status" value="1"/>
</dbReference>
<feature type="domain" description="Mechanosensitive ion channel transmembrane helices 2/3" evidence="10">
    <location>
        <begin position="92"/>
        <end position="132"/>
    </location>
</feature>